<organism evidence="2 3">
    <name type="scientific">Purpureocillium takamizusanense</name>
    <dbReference type="NCBI Taxonomy" id="2060973"/>
    <lineage>
        <taxon>Eukaryota</taxon>
        <taxon>Fungi</taxon>
        <taxon>Dikarya</taxon>
        <taxon>Ascomycota</taxon>
        <taxon>Pezizomycotina</taxon>
        <taxon>Sordariomycetes</taxon>
        <taxon>Hypocreomycetidae</taxon>
        <taxon>Hypocreales</taxon>
        <taxon>Ophiocordycipitaceae</taxon>
        <taxon>Purpureocillium</taxon>
    </lineage>
</organism>
<gene>
    <name evidence="2" type="ORF">JDV02_008642</name>
</gene>
<dbReference type="KEGG" id="ptkz:JDV02_008642"/>
<feature type="compositionally biased region" description="Basic and acidic residues" evidence="1">
    <location>
        <begin position="27"/>
        <end position="41"/>
    </location>
</feature>
<protein>
    <submittedName>
        <fullName evidence="2">Uncharacterized protein</fullName>
    </submittedName>
</protein>
<dbReference type="RefSeq" id="XP_047846267.1">
    <property type="nucleotide sequence ID" value="XM_047990260.1"/>
</dbReference>
<dbReference type="AlphaFoldDB" id="A0A9Q8QQ32"/>
<reference evidence="2" key="1">
    <citation type="submission" date="2021-11" db="EMBL/GenBank/DDBJ databases">
        <title>Purpureocillium_takamizusanense_genome.</title>
        <authorList>
            <person name="Nguyen N.-H."/>
        </authorList>
    </citation>
    <scope>NUCLEOTIDE SEQUENCE</scope>
    <source>
        <strain evidence="2">PT3</strain>
    </source>
</reference>
<evidence type="ECO:0000313" key="2">
    <source>
        <dbReference type="EMBL" id="UNI22786.1"/>
    </source>
</evidence>
<name>A0A9Q8QQ32_9HYPO</name>
<dbReference type="Proteomes" id="UP000829364">
    <property type="component" value="Chromosome 8"/>
</dbReference>
<proteinExistence type="predicted"/>
<feature type="region of interest" description="Disordered" evidence="1">
    <location>
        <begin position="1"/>
        <end position="87"/>
    </location>
</feature>
<feature type="compositionally biased region" description="Low complexity" evidence="1">
    <location>
        <begin position="72"/>
        <end position="87"/>
    </location>
</feature>
<accession>A0A9Q8QQ32</accession>
<sequence length="216" mass="23111">MPETPGHGSEVMEMESPVTPIPIDFGRGARDHPVASGRTREASVPNPGAESPSVLFDKGDDSKSVFDPASPSFGSRRGGDSSSSRSSSLELEHSSFLLDASADIEANTIAAGAYHRRCQRCLKVVPRSRALSHLKSHRINNNGCVVARDRRCKRCDKLGINCIVARHPGAENINTLCCLGCMMHGKRCSMVPQRATAAAQVASPEAIHPALLTLSR</sequence>
<keyword evidence="3" id="KW-1185">Reference proteome</keyword>
<dbReference type="OrthoDB" id="10499223at2759"/>
<dbReference type="EMBL" id="CP086361">
    <property type="protein sequence ID" value="UNI22786.1"/>
    <property type="molecule type" value="Genomic_DNA"/>
</dbReference>
<evidence type="ECO:0000313" key="3">
    <source>
        <dbReference type="Proteomes" id="UP000829364"/>
    </source>
</evidence>
<evidence type="ECO:0000256" key="1">
    <source>
        <dbReference type="SAM" id="MobiDB-lite"/>
    </source>
</evidence>
<dbReference type="GeneID" id="72070588"/>